<reference evidence="4" key="1">
    <citation type="journal article" date="2013" name="Environ. Microbiol.">
        <title>Microbiota from the distal guts of lean and obese adolescents exhibit partial functional redundancy besides clear differences in community structure.</title>
        <authorList>
            <person name="Ferrer M."/>
            <person name="Ruiz A."/>
            <person name="Lanza F."/>
            <person name="Haange S.B."/>
            <person name="Oberbach A."/>
            <person name="Till H."/>
            <person name="Bargiela R."/>
            <person name="Campoy C."/>
            <person name="Segura M.T."/>
            <person name="Richter M."/>
            <person name="von Bergen M."/>
            <person name="Seifert J."/>
            <person name="Suarez A."/>
        </authorList>
    </citation>
    <scope>NUCLEOTIDE SEQUENCE</scope>
</reference>
<comment type="subcellular location">
    <subcellularLocation>
        <location evidence="1">Cell outer membrane</location>
    </subcellularLocation>
</comment>
<dbReference type="AlphaFoldDB" id="K1T0W6"/>
<dbReference type="GO" id="GO:0009279">
    <property type="term" value="C:cell outer membrane"/>
    <property type="evidence" value="ECO:0007669"/>
    <property type="project" value="UniProtKB-SubCell"/>
</dbReference>
<comment type="caution">
    <text evidence="4">The sequence shown here is derived from an EMBL/GenBank/DDBJ whole genome shotgun (WGS) entry which is preliminary data.</text>
</comment>
<accession>K1T0W6</accession>
<gene>
    <name evidence="4" type="ORF">LEA_12399</name>
</gene>
<evidence type="ECO:0000256" key="3">
    <source>
        <dbReference type="ARBA" id="ARBA00023237"/>
    </source>
</evidence>
<proteinExistence type="predicted"/>
<feature type="non-terminal residue" evidence="4">
    <location>
        <position position="1"/>
    </location>
</feature>
<evidence type="ECO:0000256" key="2">
    <source>
        <dbReference type="ARBA" id="ARBA00023136"/>
    </source>
</evidence>
<feature type="non-terminal residue" evidence="4">
    <location>
        <position position="173"/>
    </location>
</feature>
<organism evidence="4">
    <name type="scientific">human gut metagenome</name>
    <dbReference type="NCBI Taxonomy" id="408170"/>
    <lineage>
        <taxon>unclassified sequences</taxon>
        <taxon>metagenomes</taxon>
        <taxon>organismal metagenomes</taxon>
    </lineage>
</organism>
<name>K1T0W6_9ZZZZ</name>
<evidence type="ECO:0000256" key="1">
    <source>
        <dbReference type="ARBA" id="ARBA00004442"/>
    </source>
</evidence>
<dbReference type="SUPFAM" id="SSF56935">
    <property type="entry name" value="Porins"/>
    <property type="match status" value="1"/>
</dbReference>
<sequence>YAVGVYYTGIKNWEFSIEGYYKDMYNVLEYKDGESFLGSSHNWEDKVEMGKGRSFGVEFMAQKTAGLLTGWINYTLSKSDRQFSTDGINNGKHFPYQYDRRHTLNLTLNYQLTRRIDFNMSWTYASGCMATLPTEKTHTELPPTNVPPSWIMDNLNKGDMDHYSSRNNYRLPA</sequence>
<dbReference type="Gene3D" id="2.40.170.20">
    <property type="entry name" value="TonB-dependent receptor, beta-barrel domain"/>
    <property type="match status" value="1"/>
</dbReference>
<evidence type="ECO:0000313" key="4">
    <source>
        <dbReference type="EMBL" id="EKC61344.1"/>
    </source>
</evidence>
<keyword evidence="4" id="KW-0675">Receptor</keyword>
<dbReference type="InterPro" id="IPR036942">
    <property type="entry name" value="Beta-barrel_TonB_sf"/>
</dbReference>
<keyword evidence="3" id="KW-0998">Cell outer membrane</keyword>
<protein>
    <submittedName>
        <fullName evidence="4">TonB-dependent receptor</fullName>
    </submittedName>
</protein>
<keyword evidence="2" id="KW-0472">Membrane</keyword>
<dbReference type="EMBL" id="AJWY01008389">
    <property type="protein sequence ID" value="EKC61344.1"/>
    <property type="molecule type" value="Genomic_DNA"/>
</dbReference>